<dbReference type="Pfam" id="PF00448">
    <property type="entry name" value="SRP54"/>
    <property type="match status" value="1"/>
</dbReference>
<evidence type="ECO:0000256" key="9">
    <source>
        <dbReference type="ARBA" id="ARBA00023274"/>
    </source>
</evidence>
<accession>A0A1E7FHW5</accession>
<dbReference type="CDD" id="cd17875">
    <property type="entry name" value="SRP54_G"/>
    <property type="match status" value="1"/>
</dbReference>
<dbReference type="InterPro" id="IPR027417">
    <property type="entry name" value="P-loop_NTPase"/>
</dbReference>
<dbReference type="PANTHER" id="PTHR11564:SF5">
    <property type="entry name" value="SIGNAL RECOGNITION PARTICLE SUBUNIT SRP54"/>
    <property type="match status" value="1"/>
</dbReference>
<evidence type="ECO:0000256" key="2">
    <source>
        <dbReference type="ARBA" id="ARBA00005450"/>
    </source>
</evidence>
<sequence length="513" mass="56762">MVLAELGGKLRDSLRKLHTRSGRVTTTQLNSVLSDVARALIESDVSVKLVMTLRDNVKQKVERLIEEDDDDNDDDNDNDAKKEQRASNVSKMVQKAVVDELTSLLEPARKPHTMKRGKPNVILFVGLQGAGKTTTIAKYANYYQKRGWKTAMVCADTFRAGAFDQLKQNATKLRVPFYGSYTQADPVAIAEEGVDQFIKEHYEVIIVDTSGRHRQEAGLLEEMQEISAAVDPDNVILVMDATQGQSLYDQALAFSNAVDVGSVVITKLDGHAKGGGALSAVAATESPIVFLGSGEHFDDLEPFNAQSFVSKLLGLGDVRGLMEAMNGAGPDGKTHEELMEKMSKGEFTLRDMYSQFQRVMNMGPLNKVMGMVPGMPEYLVPKGGDDNSNTRLKKFLYMMDSMTDKELDGKVDFSDHDDAPIQSRIRRIAAGSGTHPKEVQMLLQVHKQFEGMVNKMGKSGMMGKQAQAQQQQMVAQMRKNPNFINQRLNQMDPKMLAQMGGREQVKQQMEAMA</sequence>
<keyword evidence="4" id="KW-0547">Nucleotide-binding</keyword>
<dbReference type="GO" id="GO:0005786">
    <property type="term" value="C:signal recognition particle, endoplasmic reticulum targeting"/>
    <property type="evidence" value="ECO:0007669"/>
    <property type="project" value="UniProtKB-KW"/>
</dbReference>
<dbReference type="InterPro" id="IPR042101">
    <property type="entry name" value="SRP54_N_sf"/>
</dbReference>
<evidence type="ECO:0000256" key="6">
    <source>
        <dbReference type="ARBA" id="ARBA00022884"/>
    </source>
</evidence>
<comment type="subcellular location">
    <subcellularLocation>
        <location evidence="1">Cytoplasm</location>
    </subcellularLocation>
</comment>
<dbReference type="GO" id="GO:0030942">
    <property type="term" value="F:endoplasmic reticulum signal peptide binding"/>
    <property type="evidence" value="ECO:0007669"/>
    <property type="project" value="TreeGrafter"/>
</dbReference>
<comment type="similarity">
    <text evidence="2">Belongs to the GTP-binding SRP family. SRP54 subfamily.</text>
</comment>
<keyword evidence="7" id="KW-0342">GTP-binding</keyword>
<evidence type="ECO:0000256" key="4">
    <source>
        <dbReference type="ARBA" id="ARBA00022741"/>
    </source>
</evidence>
<evidence type="ECO:0000256" key="10">
    <source>
        <dbReference type="ARBA" id="ARBA00035672"/>
    </source>
</evidence>
<keyword evidence="6" id="KW-0694">RNA-binding</keyword>
<keyword evidence="5" id="KW-0378">Hydrolase</keyword>
<dbReference type="GO" id="GO:0003924">
    <property type="term" value="F:GTPase activity"/>
    <property type="evidence" value="ECO:0007669"/>
    <property type="project" value="InterPro"/>
</dbReference>
<feature type="domain" description="SRP54-type proteins GTP-binding" evidence="13">
    <location>
        <begin position="287"/>
        <end position="300"/>
    </location>
</feature>
<keyword evidence="8" id="KW-0733">Signal recognition particle</keyword>
<evidence type="ECO:0000259" key="13">
    <source>
        <dbReference type="PROSITE" id="PS00300"/>
    </source>
</evidence>
<evidence type="ECO:0000313" key="15">
    <source>
        <dbReference type="Proteomes" id="UP000095751"/>
    </source>
</evidence>
<protein>
    <recommendedName>
        <fullName evidence="10">signal-recognition-particle GTPase</fullName>
        <ecNumber evidence="10">3.6.5.4</ecNumber>
    </recommendedName>
</protein>
<dbReference type="InterPro" id="IPR036891">
    <property type="entry name" value="Signal_recog_part_SRP54_M_sf"/>
</dbReference>
<dbReference type="SMART" id="SM00963">
    <property type="entry name" value="SRP54_N"/>
    <property type="match status" value="1"/>
</dbReference>
<dbReference type="SUPFAM" id="SSF47446">
    <property type="entry name" value="Signal peptide-binding domain"/>
    <property type="match status" value="1"/>
</dbReference>
<dbReference type="FunFam" id="3.40.50.300:FF:000022">
    <property type="entry name" value="Signal recognition particle 54 kDa subunit"/>
    <property type="match status" value="1"/>
</dbReference>
<dbReference type="SUPFAM" id="SSF52540">
    <property type="entry name" value="P-loop containing nucleoside triphosphate hydrolases"/>
    <property type="match status" value="1"/>
</dbReference>
<feature type="compositionally biased region" description="Acidic residues" evidence="12">
    <location>
        <begin position="65"/>
        <end position="77"/>
    </location>
</feature>
<evidence type="ECO:0000256" key="1">
    <source>
        <dbReference type="ARBA" id="ARBA00004496"/>
    </source>
</evidence>
<dbReference type="InParanoid" id="A0A1E7FHW5"/>
<dbReference type="EMBL" id="KV784357">
    <property type="protein sequence ID" value="OEU17714.1"/>
    <property type="molecule type" value="Genomic_DNA"/>
</dbReference>
<dbReference type="InterPro" id="IPR022941">
    <property type="entry name" value="SRP54"/>
</dbReference>
<dbReference type="SUPFAM" id="SSF47364">
    <property type="entry name" value="Domain of the SRP/SRP receptor G-proteins"/>
    <property type="match status" value="1"/>
</dbReference>
<evidence type="ECO:0000256" key="7">
    <source>
        <dbReference type="ARBA" id="ARBA00023134"/>
    </source>
</evidence>
<evidence type="ECO:0000256" key="5">
    <source>
        <dbReference type="ARBA" id="ARBA00022801"/>
    </source>
</evidence>
<evidence type="ECO:0000313" key="14">
    <source>
        <dbReference type="EMBL" id="OEU17714.1"/>
    </source>
</evidence>
<dbReference type="Pfam" id="PF02978">
    <property type="entry name" value="SRP_SPB"/>
    <property type="match status" value="1"/>
</dbReference>
<dbReference type="InterPro" id="IPR036225">
    <property type="entry name" value="SRP/SRP_N"/>
</dbReference>
<dbReference type="Gene3D" id="1.20.120.140">
    <property type="entry name" value="Signal recognition particle SRP54, nucleotide-binding domain"/>
    <property type="match status" value="1"/>
</dbReference>
<dbReference type="Pfam" id="PF02881">
    <property type="entry name" value="SRP54_N"/>
    <property type="match status" value="1"/>
</dbReference>
<gene>
    <name evidence="14" type="ORF">FRACYDRAFT_184137</name>
</gene>
<dbReference type="OrthoDB" id="10250817at2759"/>
<dbReference type="PROSITE" id="PS00300">
    <property type="entry name" value="SRP54"/>
    <property type="match status" value="1"/>
</dbReference>
<dbReference type="GO" id="GO:0005525">
    <property type="term" value="F:GTP binding"/>
    <property type="evidence" value="ECO:0007669"/>
    <property type="project" value="UniProtKB-KW"/>
</dbReference>
<evidence type="ECO:0000256" key="8">
    <source>
        <dbReference type="ARBA" id="ARBA00023135"/>
    </source>
</evidence>
<dbReference type="Gene3D" id="3.40.50.300">
    <property type="entry name" value="P-loop containing nucleotide triphosphate hydrolases"/>
    <property type="match status" value="1"/>
</dbReference>
<keyword evidence="15" id="KW-1185">Reference proteome</keyword>
<dbReference type="InterPro" id="IPR003593">
    <property type="entry name" value="AAA+_ATPase"/>
</dbReference>
<reference evidence="14 15" key="1">
    <citation type="submission" date="2016-09" db="EMBL/GenBank/DDBJ databases">
        <title>Extensive genetic diversity and differential bi-allelic expression allows diatom success in the polar Southern Ocean.</title>
        <authorList>
            <consortium name="DOE Joint Genome Institute"/>
            <person name="Mock T."/>
            <person name="Otillar R.P."/>
            <person name="Strauss J."/>
            <person name="Dupont C."/>
            <person name="Frickenhaus S."/>
            <person name="Maumus F."/>
            <person name="Mcmullan M."/>
            <person name="Sanges R."/>
            <person name="Schmutz J."/>
            <person name="Toseland A."/>
            <person name="Valas R."/>
            <person name="Veluchamy A."/>
            <person name="Ward B.J."/>
            <person name="Allen A."/>
            <person name="Barry K."/>
            <person name="Falciatore A."/>
            <person name="Ferrante M."/>
            <person name="Fortunato A.E."/>
            <person name="Gloeckner G."/>
            <person name="Gruber A."/>
            <person name="Hipkin R."/>
            <person name="Janech M."/>
            <person name="Kroth P."/>
            <person name="Leese F."/>
            <person name="Lindquist E."/>
            <person name="Lyon B.R."/>
            <person name="Martin J."/>
            <person name="Mayer C."/>
            <person name="Parker M."/>
            <person name="Quesneville H."/>
            <person name="Raymond J."/>
            <person name="Uhlig C."/>
            <person name="Valentin K.U."/>
            <person name="Worden A.Z."/>
            <person name="Armbrust E.V."/>
            <person name="Bowler C."/>
            <person name="Green B."/>
            <person name="Moulton V."/>
            <person name="Van Oosterhout C."/>
            <person name="Grigoriev I."/>
        </authorList>
    </citation>
    <scope>NUCLEOTIDE SEQUENCE [LARGE SCALE GENOMIC DNA]</scope>
    <source>
        <strain evidence="14 15">CCMP1102</strain>
    </source>
</reference>
<organism evidence="14 15">
    <name type="scientific">Fragilariopsis cylindrus CCMP1102</name>
    <dbReference type="NCBI Taxonomy" id="635003"/>
    <lineage>
        <taxon>Eukaryota</taxon>
        <taxon>Sar</taxon>
        <taxon>Stramenopiles</taxon>
        <taxon>Ochrophyta</taxon>
        <taxon>Bacillariophyta</taxon>
        <taxon>Bacillariophyceae</taxon>
        <taxon>Bacillariophycidae</taxon>
        <taxon>Bacillariales</taxon>
        <taxon>Bacillariaceae</taxon>
        <taxon>Fragilariopsis</taxon>
    </lineage>
</organism>
<proteinExistence type="inferred from homology"/>
<keyword evidence="9" id="KW-0687">Ribonucleoprotein</keyword>
<comment type="catalytic activity">
    <reaction evidence="11">
        <text>GTP + H2O = GDP + phosphate + H(+)</text>
        <dbReference type="Rhea" id="RHEA:19669"/>
        <dbReference type="ChEBI" id="CHEBI:15377"/>
        <dbReference type="ChEBI" id="CHEBI:15378"/>
        <dbReference type="ChEBI" id="CHEBI:37565"/>
        <dbReference type="ChEBI" id="CHEBI:43474"/>
        <dbReference type="ChEBI" id="CHEBI:58189"/>
        <dbReference type="EC" id="3.6.5.4"/>
    </reaction>
    <physiologicalReaction direction="left-to-right" evidence="11">
        <dbReference type="Rhea" id="RHEA:19670"/>
    </physiologicalReaction>
</comment>
<dbReference type="SMART" id="SM00382">
    <property type="entry name" value="AAA"/>
    <property type="match status" value="1"/>
</dbReference>
<dbReference type="EC" id="3.6.5.4" evidence="10"/>
<dbReference type="SMART" id="SM00962">
    <property type="entry name" value="SRP54"/>
    <property type="match status" value="1"/>
</dbReference>
<dbReference type="GO" id="GO:0006616">
    <property type="term" value="P:SRP-dependent cotranslational protein targeting to membrane, translocation"/>
    <property type="evidence" value="ECO:0007669"/>
    <property type="project" value="TreeGrafter"/>
</dbReference>
<dbReference type="InterPro" id="IPR004125">
    <property type="entry name" value="Signal_recog_particle_SRP54_M"/>
</dbReference>
<dbReference type="GO" id="GO:0008312">
    <property type="term" value="F:7S RNA binding"/>
    <property type="evidence" value="ECO:0007669"/>
    <property type="project" value="InterPro"/>
</dbReference>
<dbReference type="HAMAP" id="MF_00306">
    <property type="entry name" value="SRP54"/>
    <property type="match status" value="1"/>
</dbReference>
<dbReference type="AlphaFoldDB" id="A0A1E7FHW5"/>
<keyword evidence="3" id="KW-0963">Cytoplasm</keyword>
<name>A0A1E7FHW5_9STRA</name>
<dbReference type="FunCoup" id="A0A1E7FHW5">
    <property type="interactions" value="397"/>
</dbReference>
<dbReference type="GO" id="GO:0005829">
    <property type="term" value="C:cytosol"/>
    <property type="evidence" value="ECO:0007669"/>
    <property type="project" value="TreeGrafter"/>
</dbReference>
<evidence type="ECO:0000256" key="3">
    <source>
        <dbReference type="ARBA" id="ARBA00022490"/>
    </source>
</evidence>
<evidence type="ECO:0000256" key="12">
    <source>
        <dbReference type="SAM" id="MobiDB-lite"/>
    </source>
</evidence>
<dbReference type="Gene3D" id="1.10.260.30">
    <property type="entry name" value="Signal recognition particle, SRP54 subunit, M-domain"/>
    <property type="match status" value="1"/>
</dbReference>
<evidence type="ECO:0000256" key="11">
    <source>
        <dbReference type="ARBA" id="ARBA00048157"/>
    </source>
</evidence>
<feature type="region of interest" description="Disordered" evidence="12">
    <location>
        <begin position="64"/>
        <end position="89"/>
    </location>
</feature>
<dbReference type="PANTHER" id="PTHR11564">
    <property type="entry name" value="SIGNAL RECOGNITION PARTICLE 54K PROTEIN SRP54"/>
    <property type="match status" value="1"/>
</dbReference>
<dbReference type="InterPro" id="IPR013822">
    <property type="entry name" value="Signal_recog_particl_SRP54_hlx"/>
</dbReference>
<dbReference type="KEGG" id="fcy:FRACYDRAFT_184137"/>
<dbReference type="InterPro" id="IPR000897">
    <property type="entry name" value="SRP54_GTPase_dom"/>
</dbReference>
<dbReference type="Proteomes" id="UP000095751">
    <property type="component" value="Unassembled WGS sequence"/>
</dbReference>